<dbReference type="Gene3D" id="3.40.190.10">
    <property type="entry name" value="Periplasmic binding protein-like II"/>
    <property type="match status" value="2"/>
</dbReference>
<dbReference type="AlphaFoldDB" id="A0A1M5YEH9"/>
<reference evidence="3 4" key="1">
    <citation type="submission" date="2016-11" db="EMBL/GenBank/DDBJ databases">
        <authorList>
            <person name="Jaros S."/>
            <person name="Januszkiewicz K."/>
            <person name="Wedrychowicz H."/>
        </authorList>
    </citation>
    <scope>NUCLEOTIDE SEQUENCE [LARGE SCALE GENOMIC DNA]</scope>
    <source>
        <strain evidence="3 4">CGMCC 1.10190</strain>
    </source>
</reference>
<feature type="signal peptide" evidence="2">
    <location>
        <begin position="1"/>
        <end position="25"/>
    </location>
</feature>
<dbReference type="PANTHER" id="PTHR30006">
    <property type="entry name" value="THIAMINE-BINDING PERIPLASMIC PROTEIN-RELATED"/>
    <property type="match status" value="1"/>
</dbReference>
<gene>
    <name evidence="3" type="ORF">SAMN04488135_10919</name>
</gene>
<dbReference type="Pfam" id="PF01547">
    <property type="entry name" value="SBP_bac_1"/>
    <property type="match status" value="1"/>
</dbReference>
<keyword evidence="1 2" id="KW-0732">Signal</keyword>
<feature type="chain" id="PRO_5012274252" evidence="2">
    <location>
        <begin position="26"/>
        <end position="365"/>
    </location>
</feature>
<dbReference type="EMBL" id="FQXE01000009">
    <property type="protein sequence ID" value="SHI10386.1"/>
    <property type="molecule type" value="Genomic_DNA"/>
</dbReference>
<dbReference type="InterPro" id="IPR006059">
    <property type="entry name" value="SBP"/>
</dbReference>
<sequence>MLRLSRLAAVCAAVFTTAVSGAAWAQAPENYPADYQKVVDAAKKEGKVVIYSTTDTKAANPVIQDFEALYPGVKVEYNDMNSTELYSRYISEQASGGNSGDVVWSSSMDSALKLAVDFALTYKSPEIPNVPKWSVWKDAAYGTTYEPAAFIYNKRLIKPEEVPTTHTALAKLVSGQTDRFKSKVTTYDVEKSAVGFMLAVQDSRNDPKYKETLSDTAKAGLVVQSSTGTMMERVSSGENLIGYNILGSYAETRAKKDPGLGVAYPTDYALVLSRVAFISKTAKHKNAAKLWLDYLLSLRGQNVLANKADLASIRSDIEGDNDVDGMTKKLGAALKPIPVDESLLEYLDQNKRLAFIKEWRAAAGK</sequence>
<evidence type="ECO:0000313" key="3">
    <source>
        <dbReference type="EMBL" id="SHI10386.1"/>
    </source>
</evidence>
<dbReference type="OrthoDB" id="8673316at2"/>
<dbReference type="Proteomes" id="UP000184226">
    <property type="component" value="Unassembled WGS sequence"/>
</dbReference>
<protein>
    <submittedName>
        <fullName evidence="3">Iron(III) transport system substrate-binding protein</fullName>
    </submittedName>
</protein>
<proteinExistence type="predicted"/>
<dbReference type="RefSeq" id="WP_073104607.1">
    <property type="nucleotide sequence ID" value="NZ_FQXE01000009.1"/>
</dbReference>
<dbReference type="GO" id="GO:0030288">
    <property type="term" value="C:outer membrane-bounded periplasmic space"/>
    <property type="evidence" value="ECO:0007669"/>
    <property type="project" value="TreeGrafter"/>
</dbReference>
<dbReference type="STRING" id="658167.SAMN04488135_10919"/>
<name>A0A1M5YEH9_9BURK</name>
<evidence type="ECO:0000256" key="2">
    <source>
        <dbReference type="SAM" id="SignalP"/>
    </source>
</evidence>
<dbReference type="PANTHER" id="PTHR30006:SF25">
    <property type="entry name" value="PHOSPHOGLYCERATE TRANSPORT REGULATORY PROTEIN PGTC"/>
    <property type="match status" value="1"/>
</dbReference>
<evidence type="ECO:0000256" key="1">
    <source>
        <dbReference type="ARBA" id="ARBA00022729"/>
    </source>
</evidence>
<evidence type="ECO:0000313" key="4">
    <source>
        <dbReference type="Proteomes" id="UP000184226"/>
    </source>
</evidence>
<keyword evidence="4" id="KW-1185">Reference proteome</keyword>
<accession>A0A1M5YEH9</accession>
<organism evidence="3 4">
    <name type="scientific">Pollutimonas bauzanensis</name>
    <dbReference type="NCBI Taxonomy" id="658167"/>
    <lineage>
        <taxon>Bacteria</taxon>
        <taxon>Pseudomonadati</taxon>
        <taxon>Pseudomonadota</taxon>
        <taxon>Betaproteobacteria</taxon>
        <taxon>Burkholderiales</taxon>
        <taxon>Alcaligenaceae</taxon>
        <taxon>Pollutimonas</taxon>
    </lineage>
</organism>
<dbReference type="SUPFAM" id="SSF53850">
    <property type="entry name" value="Periplasmic binding protein-like II"/>
    <property type="match status" value="1"/>
</dbReference>